<keyword evidence="5" id="KW-1185">Reference proteome</keyword>
<protein>
    <recommendedName>
        <fullName evidence="6">Retrotransposon Copia-like N-terminal domain-containing protein</fullName>
    </recommendedName>
</protein>
<dbReference type="PANTHER" id="PTHR34222">
    <property type="entry name" value="GAG_PRE-INTEGRS DOMAIN-CONTAINING PROTEIN"/>
    <property type="match status" value="1"/>
</dbReference>
<sequence length="420" mass="45590">MVDGNNDGSKGKSKPQLIHDPGSIYYLHPSETGSSLTKSLLSDSNYDIWEKAVTNALEGRNKFGFINGEFKRPTDEKSAEFLAWKSNNSTICSWIFNLVDDELYGSEDLTCGCTCATTPKLRARVEESKTHDFLMGLDDDQFGTLRSQILSMDHFPTLNKVFSLVTQEERHKSIVRARDDITEAMSFASSSSNPTIASFLSGTRPKCTYCDRLGHTYVNCFQRLGYPPGFARGRGGRTAGCGAHGWGCGGGRSSGAGCDRTTAAPSSIPSQQQQGTAYATQTTLRSSDDTPPPPAGVLGLNADQMQKLLTLLDSPPSSEPLSGMAHSLTWMLDSGASHHMTGEKSVLYNVVAITPTPVTFPNVSHTMATMQGSVDLNFCFVLHNDRTTRRVIGLGKFQHGVFVFKPVPKQALSFSTSVDN</sequence>
<evidence type="ECO:0000313" key="5">
    <source>
        <dbReference type="Proteomes" id="UP001443914"/>
    </source>
</evidence>
<comment type="caution">
    <text evidence="4">The sequence shown here is derived from an EMBL/GenBank/DDBJ whole genome shotgun (WGS) entry which is preliminary data.</text>
</comment>
<accession>A0AAW1K9E5</accession>
<dbReference type="Proteomes" id="UP001443914">
    <property type="component" value="Unassembled WGS sequence"/>
</dbReference>
<gene>
    <name evidence="4" type="ORF">RND81_06G115200</name>
</gene>
<name>A0AAW1K9E5_SAPOF</name>
<dbReference type="InterPro" id="IPR029472">
    <property type="entry name" value="Copia-like_N"/>
</dbReference>
<feature type="region of interest" description="Disordered" evidence="1">
    <location>
        <begin position="259"/>
        <end position="294"/>
    </location>
</feature>
<dbReference type="InterPro" id="IPR054722">
    <property type="entry name" value="PolX-like_BBD"/>
</dbReference>
<evidence type="ECO:0008006" key="6">
    <source>
        <dbReference type="Google" id="ProtNLM"/>
    </source>
</evidence>
<organism evidence="4 5">
    <name type="scientific">Saponaria officinalis</name>
    <name type="common">Common soapwort</name>
    <name type="synonym">Lychnis saponaria</name>
    <dbReference type="NCBI Taxonomy" id="3572"/>
    <lineage>
        <taxon>Eukaryota</taxon>
        <taxon>Viridiplantae</taxon>
        <taxon>Streptophyta</taxon>
        <taxon>Embryophyta</taxon>
        <taxon>Tracheophyta</taxon>
        <taxon>Spermatophyta</taxon>
        <taxon>Magnoliopsida</taxon>
        <taxon>eudicotyledons</taxon>
        <taxon>Gunneridae</taxon>
        <taxon>Pentapetalae</taxon>
        <taxon>Caryophyllales</taxon>
        <taxon>Caryophyllaceae</taxon>
        <taxon>Caryophylleae</taxon>
        <taxon>Saponaria</taxon>
    </lineage>
</organism>
<evidence type="ECO:0000313" key="4">
    <source>
        <dbReference type="EMBL" id="KAK9714728.1"/>
    </source>
</evidence>
<reference evidence="4" key="1">
    <citation type="submission" date="2024-03" db="EMBL/GenBank/DDBJ databases">
        <title>WGS assembly of Saponaria officinalis var. Norfolk2.</title>
        <authorList>
            <person name="Jenkins J."/>
            <person name="Shu S."/>
            <person name="Grimwood J."/>
            <person name="Barry K."/>
            <person name="Goodstein D."/>
            <person name="Schmutz J."/>
            <person name="Leebens-Mack J."/>
            <person name="Osbourn A."/>
        </authorList>
    </citation>
    <scope>NUCLEOTIDE SEQUENCE [LARGE SCALE GENOMIC DNA]</scope>
    <source>
        <strain evidence="4">JIC</strain>
    </source>
</reference>
<evidence type="ECO:0000259" key="2">
    <source>
        <dbReference type="Pfam" id="PF14244"/>
    </source>
</evidence>
<proteinExistence type="predicted"/>
<dbReference type="PANTHER" id="PTHR34222:SF28">
    <property type="entry name" value="CCHC-TYPE DOMAIN-CONTAINING PROTEIN"/>
    <property type="match status" value="1"/>
</dbReference>
<evidence type="ECO:0000256" key="1">
    <source>
        <dbReference type="SAM" id="MobiDB-lite"/>
    </source>
</evidence>
<feature type="domain" description="Retrovirus-related Pol polyprotein from transposon TNT 1-94-like beta-barrel" evidence="3">
    <location>
        <begin position="330"/>
        <end position="379"/>
    </location>
</feature>
<feature type="compositionally biased region" description="Low complexity" evidence="1">
    <location>
        <begin position="271"/>
        <end position="283"/>
    </location>
</feature>
<feature type="domain" description="Retrotransposon Copia-like N-terminal" evidence="2">
    <location>
        <begin position="28"/>
        <end position="73"/>
    </location>
</feature>
<dbReference type="Pfam" id="PF14244">
    <property type="entry name" value="Retrotran_gag_3"/>
    <property type="match status" value="1"/>
</dbReference>
<dbReference type="AlphaFoldDB" id="A0AAW1K9E5"/>
<dbReference type="EMBL" id="JBDFQZ010000006">
    <property type="protein sequence ID" value="KAK9714728.1"/>
    <property type="molecule type" value="Genomic_DNA"/>
</dbReference>
<dbReference type="Pfam" id="PF22936">
    <property type="entry name" value="Pol_BBD"/>
    <property type="match status" value="1"/>
</dbReference>
<evidence type="ECO:0000259" key="3">
    <source>
        <dbReference type="Pfam" id="PF22936"/>
    </source>
</evidence>